<evidence type="ECO:0000313" key="1">
    <source>
        <dbReference type="EMBL" id="MPD05547.1"/>
    </source>
</evidence>
<comment type="caution">
    <text evidence="1">The sequence shown here is derived from an EMBL/GenBank/DDBJ whole genome shotgun (WGS) entry which is preliminary data.</text>
</comment>
<reference evidence="1 2" key="1">
    <citation type="submission" date="2019-05" db="EMBL/GenBank/DDBJ databases">
        <title>Another draft genome of Portunus trituberculatus and its Hox gene families provides insights of decapod evolution.</title>
        <authorList>
            <person name="Jeong J.-H."/>
            <person name="Song I."/>
            <person name="Kim S."/>
            <person name="Choi T."/>
            <person name="Kim D."/>
            <person name="Ryu S."/>
            <person name="Kim W."/>
        </authorList>
    </citation>
    <scope>NUCLEOTIDE SEQUENCE [LARGE SCALE GENOMIC DNA]</scope>
    <source>
        <tissue evidence="1">Muscle</tissue>
    </source>
</reference>
<accession>A0A5B7KFQ6</accession>
<protein>
    <submittedName>
        <fullName evidence="1">Uncharacterized protein</fullName>
    </submittedName>
</protein>
<gene>
    <name evidence="1" type="ORF">E2C01_101296</name>
</gene>
<keyword evidence="2" id="KW-1185">Reference proteome</keyword>
<name>A0A5B7KFQ6_PORTR</name>
<evidence type="ECO:0000313" key="2">
    <source>
        <dbReference type="Proteomes" id="UP000324222"/>
    </source>
</evidence>
<proteinExistence type="predicted"/>
<dbReference type="Proteomes" id="UP000324222">
    <property type="component" value="Unassembled WGS sequence"/>
</dbReference>
<dbReference type="AlphaFoldDB" id="A0A5B7KFQ6"/>
<sequence>MEIEIHKHKHTHNTPVSFGSQQPEVILREVVWCIPEVKFEHAGPGVGFREGDVDTLLKPPPDGRVQYPRDVCGSQHQHTVILVPHA</sequence>
<organism evidence="1 2">
    <name type="scientific">Portunus trituberculatus</name>
    <name type="common">Swimming crab</name>
    <name type="synonym">Neptunus trituberculatus</name>
    <dbReference type="NCBI Taxonomy" id="210409"/>
    <lineage>
        <taxon>Eukaryota</taxon>
        <taxon>Metazoa</taxon>
        <taxon>Ecdysozoa</taxon>
        <taxon>Arthropoda</taxon>
        <taxon>Crustacea</taxon>
        <taxon>Multicrustacea</taxon>
        <taxon>Malacostraca</taxon>
        <taxon>Eumalacostraca</taxon>
        <taxon>Eucarida</taxon>
        <taxon>Decapoda</taxon>
        <taxon>Pleocyemata</taxon>
        <taxon>Brachyura</taxon>
        <taxon>Eubrachyura</taxon>
        <taxon>Portunoidea</taxon>
        <taxon>Portunidae</taxon>
        <taxon>Portuninae</taxon>
        <taxon>Portunus</taxon>
    </lineage>
</organism>
<dbReference type="EMBL" id="VSRR010146566">
    <property type="protein sequence ID" value="MPD05547.1"/>
    <property type="molecule type" value="Genomic_DNA"/>
</dbReference>